<reference evidence="1" key="2">
    <citation type="submission" date="2015-07" db="EMBL/GenBank/DDBJ databases">
        <title>Plasmids, circular viruses and viroids from rat gut.</title>
        <authorList>
            <person name="Jorgensen T.J."/>
            <person name="Hansen M.A."/>
            <person name="Xu Z."/>
            <person name="Tabak M.A."/>
            <person name="Sorensen S.J."/>
            <person name="Hansen L.H."/>
        </authorList>
    </citation>
    <scope>NUCLEOTIDE SEQUENCE</scope>
    <source>
        <strain evidence="1">RGFK0785</strain>
    </source>
</reference>
<protein>
    <submittedName>
        <fullName evidence="1">Uncharacterized protein</fullName>
    </submittedName>
</protein>
<accession>A0A0H5Q364</accession>
<name>A0A0H5Q364_9ZZZZ</name>
<sequence length="198" mass="20541">MALFHHRITGASPGESWSFGLYTEGAGTLEAAQAGWVAAQAAIWTDALDAIVSTEVTVEELSTATITQATAGQIARVAEGSALAGVSASQMLPFQCAVSVSFTTQSATRAGRGRLYLPPLVASTLDDGRISSAAQAIIVSAFNDGWGALATAGLSPQIYGRTSHTLTPVTGGNVGDVIDTQRRRRNKLIEVRSLLTPP</sequence>
<dbReference type="EMBL" id="LN853394">
    <property type="protein sequence ID" value="CRY95829.1"/>
    <property type="molecule type" value="Genomic_DNA"/>
</dbReference>
<evidence type="ECO:0000313" key="1">
    <source>
        <dbReference type="EMBL" id="CRY95829.1"/>
    </source>
</evidence>
<dbReference type="AlphaFoldDB" id="A0A0H5Q364"/>
<reference evidence="1" key="1">
    <citation type="submission" date="2015-06" db="EMBL/GenBank/DDBJ databases">
        <authorList>
            <person name="Joergensen T."/>
        </authorList>
    </citation>
    <scope>NUCLEOTIDE SEQUENCE</scope>
    <source>
        <strain evidence="1">RGFK0785</strain>
    </source>
</reference>
<proteinExistence type="predicted"/>
<organism evidence="1">
    <name type="scientific">uncultured prokaryote</name>
    <dbReference type="NCBI Taxonomy" id="198431"/>
    <lineage>
        <taxon>unclassified sequences</taxon>
        <taxon>environmental samples</taxon>
    </lineage>
</organism>